<dbReference type="EMBL" id="CP118942">
    <property type="protein sequence ID" value="WEE27690.1"/>
    <property type="molecule type" value="Genomic_DNA"/>
</dbReference>
<reference evidence="1" key="1">
    <citation type="submission" date="2023-02" db="EMBL/GenBank/DDBJ databases">
        <title>The sequence of Aeromonas hydrophila K533.</title>
        <authorList>
            <person name="Luo X."/>
        </authorList>
    </citation>
    <scope>NUCLEOTIDE SEQUENCE</scope>
    <source>
        <strain evidence="1">K533</strain>
    </source>
</reference>
<evidence type="ECO:0000313" key="2">
    <source>
        <dbReference type="Proteomes" id="UP001214666"/>
    </source>
</evidence>
<evidence type="ECO:0000313" key="1">
    <source>
        <dbReference type="EMBL" id="WEE27690.1"/>
    </source>
</evidence>
<gene>
    <name evidence="1" type="ORF">PY771_05065</name>
</gene>
<dbReference type="AlphaFoldDB" id="A0AAX3PAI0"/>
<dbReference type="Proteomes" id="UP001214666">
    <property type="component" value="Chromosome"/>
</dbReference>
<sequence>MRRSRQRGIDTICQIASSVILRYAAWDRFFYVLISIAKRVSQCSYLPGGILELLSQFQFTLVVIGQQLQSRAQRVTVWDDAGENGTTDINANPIPFAKQLVDSSECTLKASAQEARPGVSF</sequence>
<accession>A0AAX3PAI0</accession>
<protein>
    <submittedName>
        <fullName evidence="1">Uncharacterized protein</fullName>
    </submittedName>
</protein>
<proteinExistence type="predicted"/>
<dbReference type="RefSeq" id="WP_275115752.1">
    <property type="nucleotide sequence ID" value="NZ_CP118942.1"/>
</dbReference>
<name>A0AAX3PAI0_AERHY</name>
<organism evidence="1 2">
    <name type="scientific">Aeromonas hydrophila</name>
    <dbReference type="NCBI Taxonomy" id="644"/>
    <lineage>
        <taxon>Bacteria</taxon>
        <taxon>Pseudomonadati</taxon>
        <taxon>Pseudomonadota</taxon>
        <taxon>Gammaproteobacteria</taxon>
        <taxon>Aeromonadales</taxon>
        <taxon>Aeromonadaceae</taxon>
        <taxon>Aeromonas</taxon>
    </lineage>
</organism>